<evidence type="ECO:0000256" key="2">
    <source>
        <dbReference type="SAM" id="MobiDB-lite"/>
    </source>
</evidence>
<dbReference type="Proteomes" id="UP000800093">
    <property type="component" value="Unassembled WGS sequence"/>
</dbReference>
<organism evidence="3 4">
    <name type="scientific">Lojkania enalia</name>
    <dbReference type="NCBI Taxonomy" id="147567"/>
    <lineage>
        <taxon>Eukaryota</taxon>
        <taxon>Fungi</taxon>
        <taxon>Dikarya</taxon>
        <taxon>Ascomycota</taxon>
        <taxon>Pezizomycotina</taxon>
        <taxon>Dothideomycetes</taxon>
        <taxon>Pleosporomycetidae</taxon>
        <taxon>Pleosporales</taxon>
        <taxon>Pleosporales incertae sedis</taxon>
        <taxon>Lojkania</taxon>
    </lineage>
</organism>
<name>A0A9P4MYE8_9PLEO</name>
<evidence type="ECO:0000313" key="3">
    <source>
        <dbReference type="EMBL" id="KAF2258463.1"/>
    </source>
</evidence>
<accession>A0A9P4MYE8</accession>
<protein>
    <submittedName>
        <fullName evidence="3">Uncharacterized protein</fullName>
    </submittedName>
</protein>
<keyword evidence="4" id="KW-1185">Reference proteome</keyword>
<comment type="caution">
    <text evidence="3">The sequence shown here is derived from an EMBL/GenBank/DDBJ whole genome shotgun (WGS) entry which is preliminary data.</text>
</comment>
<reference evidence="4" key="1">
    <citation type="journal article" date="2020" name="Stud. Mycol.">
        <title>101 Dothideomycetes genomes: A test case for predicting lifestyles and emergence of pathogens.</title>
        <authorList>
            <person name="Haridas S."/>
            <person name="Albert R."/>
            <person name="Binder M."/>
            <person name="Bloem J."/>
            <person name="LaButti K."/>
            <person name="Salamov A."/>
            <person name="Andreopoulos B."/>
            <person name="Baker S."/>
            <person name="Barry K."/>
            <person name="Bills G."/>
            <person name="Bluhm B."/>
            <person name="Cannon C."/>
            <person name="Castanera R."/>
            <person name="Culley D."/>
            <person name="Daum C."/>
            <person name="Ezra D."/>
            <person name="Gonzalez J."/>
            <person name="Henrissat B."/>
            <person name="Kuo A."/>
            <person name="Liang C."/>
            <person name="Lipzen A."/>
            <person name="Lutzoni F."/>
            <person name="Magnuson J."/>
            <person name="Mondo S."/>
            <person name="Nolan M."/>
            <person name="Ohm R."/>
            <person name="Pangilinan J."/>
            <person name="Park H.-J."/>
            <person name="Ramirez L."/>
            <person name="Alfaro M."/>
            <person name="Sun H."/>
            <person name="Tritt A."/>
            <person name="Yoshinaga Y."/>
            <person name="Zwiers L.-H."/>
            <person name="Turgeon B."/>
            <person name="Goodwin S."/>
            <person name="Spatafora J."/>
            <person name="Crous P."/>
            <person name="Grigoriev I."/>
        </authorList>
    </citation>
    <scope>NUCLEOTIDE SEQUENCE [LARGE SCALE GENOMIC DNA]</scope>
    <source>
        <strain evidence="4">CBS 304.66</strain>
    </source>
</reference>
<keyword evidence="1" id="KW-0175">Coiled coil</keyword>
<feature type="region of interest" description="Disordered" evidence="2">
    <location>
        <begin position="1"/>
        <end position="109"/>
    </location>
</feature>
<evidence type="ECO:0000256" key="1">
    <source>
        <dbReference type="SAM" id="Coils"/>
    </source>
</evidence>
<sequence length="161" mass="17963">MLVSLEDPQPPSLSPTTDPRHSIASSHGDIGQPYEDASSPEDDDRGLSLRDHAYKHDEEPPSGSGFTRNEGLTQHIRHVHGRTSGSSDPGPIAIAGSRTKNLREAPESLKHKRIDTEIIRRADQVNLNSKIKRLREENKAKEARLQQLEQTVAALQERIRK</sequence>
<proteinExistence type="predicted"/>
<evidence type="ECO:0000313" key="4">
    <source>
        <dbReference type="Proteomes" id="UP000800093"/>
    </source>
</evidence>
<dbReference type="EMBL" id="ML986764">
    <property type="protein sequence ID" value="KAF2258463.1"/>
    <property type="molecule type" value="Genomic_DNA"/>
</dbReference>
<dbReference type="AlphaFoldDB" id="A0A9P4MYE8"/>
<gene>
    <name evidence="3" type="ORF">CC78DRAFT_587154</name>
</gene>
<feature type="coiled-coil region" evidence="1">
    <location>
        <begin position="124"/>
        <end position="158"/>
    </location>
</feature>
<feature type="compositionally biased region" description="Basic and acidic residues" evidence="2">
    <location>
        <begin position="45"/>
        <end position="59"/>
    </location>
</feature>